<feature type="transmembrane region" description="Helical" evidence="2">
    <location>
        <begin position="286"/>
        <end position="307"/>
    </location>
</feature>
<evidence type="ECO:0000313" key="4">
    <source>
        <dbReference type="Proteomes" id="UP000039865"/>
    </source>
</evidence>
<organism evidence="3 4">
    <name type="scientific">Stylonychia lemnae</name>
    <name type="common">Ciliate</name>
    <dbReference type="NCBI Taxonomy" id="5949"/>
    <lineage>
        <taxon>Eukaryota</taxon>
        <taxon>Sar</taxon>
        <taxon>Alveolata</taxon>
        <taxon>Ciliophora</taxon>
        <taxon>Intramacronucleata</taxon>
        <taxon>Spirotrichea</taxon>
        <taxon>Stichotrichia</taxon>
        <taxon>Sporadotrichida</taxon>
        <taxon>Oxytrichidae</taxon>
        <taxon>Stylonychinae</taxon>
        <taxon>Stylonychia</taxon>
    </lineage>
</organism>
<feature type="transmembrane region" description="Helical" evidence="2">
    <location>
        <begin position="353"/>
        <end position="372"/>
    </location>
</feature>
<keyword evidence="2" id="KW-1133">Transmembrane helix</keyword>
<feature type="transmembrane region" description="Helical" evidence="2">
    <location>
        <begin position="426"/>
        <end position="447"/>
    </location>
</feature>
<dbReference type="InParanoid" id="A0A078B9N6"/>
<dbReference type="Proteomes" id="UP000039865">
    <property type="component" value="Unassembled WGS sequence"/>
</dbReference>
<keyword evidence="2" id="KW-0812">Transmembrane</keyword>
<sequence length="566" mass="64801">MNEKSSANRKRYYSGRPINPDQQTARRAEIELKQFDKPVLDFEVNRTSRIKNKSRAEKSGTTLRGIGGISDNLKPFIEQNVSGSGFSNKQNEDQTPYSNINRASTMLNSYQQNVPAFSENGLMISPIQNHREVLSKQASQAELRQSMKNEIKRRSLCKTFLFTIGSLIFLSLAFIVLGFRKYDMIVSLFIADAEETDEKYVIPYYSQKMIFSCIVFAISSIQILTTNLISYRKYGVFQQSEFYTVPYETLKTLQIFLCLIGSLLLQIAFITYFYSLDEILRLGFNTSISTSILSLLSMFTVLFHYLFFGKRVAIIQKFGLFVSLLAFILLLMSLSEPNPLNIDKIAQQNYETYMLLGLIVMIVILVTSILQIQYEIKDKGQIKFTTSTSVILFFHGLSSVVSILIMVGQDQLYYKDDINGISQKEITTQMIFINFGAIFFTVGMHLISQALNKRNFSRIYLFLVFVPLFHLLQEYLLDKSKFDAAQIASHLSLVFGSFLIVIGEPKHSYEHLYQNQNENNSKSQAVPLLQDFPAKVEGGKKNKRYKTKDDFFNLEIKASINDDTIL</sequence>
<evidence type="ECO:0000313" key="3">
    <source>
        <dbReference type="EMBL" id="CDW90891.1"/>
    </source>
</evidence>
<keyword evidence="4" id="KW-1185">Reference proteome</keyword>
<keyword evidence="2" id="KW-0472">Membrane</keyword>
<name>A0A078B9N6_STYLE</name>
<gene>
    <name evidence="3" type="primary">Contig5475.g5850</name>
    <name evidence="3" type="ORF">STYLEM_20039</name>
</gene>
<feature type="transmembrane region" description="Helical" evidence="2">
    <location>
        <begin position="459"/>
        <end position="477"/>
    </location>
</feature>
<dbReference type="AlphaFoldDB" id="A0A078B9N6"/>
<dbReference type="EMBL" id="CCKQ01018891">
    <property type="protein sequence ID" value="CDW90891.1"/>
    <property type="molecule type" value="Genomic_DNA"/>
</dbReference>
<evidence type="ECO:0000256" key="2">
    <source>
        <dbReference type="SAM" id="Phobius"/>
    </source>
</evidence>
<proteinExistence type="predicted"/>
<evidence type="ECO:0000256" key="1">
    <source>
        <dbReference type="SAM" id="MobiDB-lite"/>
    </source>
</evidence>
<feature type="transmembrane region" description="Helical" evidence="2">
    <location>
        <begin position="314"/>
        <end position="333"/>
    </location>
</feature>
<feature type="transmembrane region" description="Helical" evidence="2">
    <location>
        <begin position="252"/>
        <end position="274"/>
    </location>
</feature>
<feature type="region of interest" description="Disordered" evidence="1">
    <location>
        <begin position="1"/>
        <end position="26"/>
    </location>
</feature>
<protein>
    <submittedName>
        <fullName evidence="3">Uncharacterized protein</fullName>
    </submittedName>
</protein>
<accession>A0A078B9N6</accession>
<feature type="transmembrane region" description="Helical" evidence="2">
    <location>
        <begin position="209"/>
        <end position="231"/>
    </location>
</feature>
<feature type="transmembrane region" description="Helical" evidence="2">
    <location>
        <begin position="483"/>
        <end position="502"/>
    </location>
</feature>
<reference evidence="3 4" key="1">
    <citation type="submission" date="2014-06" db="EMBL/GenBank/DDBJ databases">
        <authorList>
            <person name="Swart Estienne"/>
        </authorList>
    </citation>
    <scope>NUCLEOTIDE SEQUENCE [LARGE SCALE GENOMIC DNA]</scope>
    <source>
        <strain evidence="3 4">130c</strain>
    </source>
</reference>
<feature type="transmembrane region" description="Helical" evidence="2">
    <location>
        <begin position="384"/>
        <end position="406"/>
    </location>
</feature>
<feature type="transmembrane region" description="Helical" evidence="2">
    <location>
        <begin position="156"/>
        <end position="179"/>
    </location>
</feature>